<sequence>MIVDAIQDFDGGFHVQQSALQIATVITADERPVMAWPAHIRQVEKDGKLEFQLVQAGGSSGGPGGSTGAPGGSGGAPGGSRGG</sequence>
<dbReference type="RefSeq" id="WP_045228718.1">
    <property type="nucleotide sequence ID" value="NZ_BBJU01000003.1"/>
</dbReference>
<name>A0A081CR63_9HYPH</name>
<evidence type="ECO:0000256" key="1">
    <source>
        <dbReference type="SAM" id="MobiDB-lite"/>
    </source>
</evidence>
<comment type="caution">
    <text evidence="2">The sequence shown here is derived from an EMBL/GenBank/DDBJ whole genome shotgun (WGS) entry which is preliminary data.</text>
</comment>
<dbReference type="AlphaFoldDB" id="A0A081CR63"/>
<accession>A0A081CR63</accession>
<feature type="compositionally biased region" description="Gly residues" evidence="1">
    <location>
        <begin position="58"/>
        <end position="83"/>
    </location>
</feature>
<feature type="region of interest" description="Disordered" evidence="1">
    <location>
        <begin position="54"/>
        <end position="83"/>
    </location>
</feature>
<dbReference type="Proteomes" id="UP000028701">
    <property type="component" value="Unassembled WGS sequence"/>
</dbReference>
<proteinExistence type="predicted"/>
<dbReference type="EMBL" id="BBJU01000003">
    <property type="protein sequence ID" value="GAK69159.1"/>
    <property type="molecule type" value="Genomic_DNA"/>
</dbReference>
<organism evidence="2 3">
    <name type="scientific">Agrobacterium rubi TR3 = NBRC 13261</name>
    <dbReference type="NCBI Taxonomy" id="1368415"/>
    <lineage>
        <taxon>Bacteria</taxon>
        <taxon>Pseudomonadati</taxon>
        <taxon>Pseudomonadota</taxon>
        <taxon>Alphaproteobacteria</taxon>
        <taxon>Hyphomicrobiales</taxon>
        <taxon>Rhizobiaceae</taxon>
        <taxon>Rhizobium/Agrobacterium group</taxon>
        <taxon>Agrobacterium</taxon>
    </lineage>
</organism>
<gene>
    <name evidence="2" type="ORF">RRU01S_03_03320</name>
</gene>
<evidence type="ECO:0000313" key="3">
    <source>
        <dbReference type="Proteomes" id="UP000028701"/>
    </source>
</evidence>
<reference evidence="2 3" key="1">
    <citation type="submission" date="2014-08" db="EMBL/GenBank/DDBJ databases">
        <title>Whole genome shotgun sequence of Rhizobium rubi NBRC 13261.</title>
        <authorList>
            <person name="Katano-Makiyama Y."/>
            <person name="Hosoyama A."/>
            <person name="Hashimoto M."/>
            <person name="Hosoyama Y."/>
            <person name="Noguchi M."/>
            <person name="Tsuchikane K."/>
            <person name="Uohara A."/>
            <person name="Ohji S."/>
            <person name="Ichikawa N."/>
            <person name="Kimura A."/>
            <person name="Yamazoe A."/>
            <person name="Fujita N."/>
        </authorList>
    </citation>
    <scope>NUCLEOTIDE SEQUENCE [LARGE SCALE GENOMIC DNA]</scope>
    <source>
        <strain evidence="2 3">NBRC 13261</strain>
    </source>
</reference>
<evidence type="ECO:0000313" key="2">
    <source>
        <dbReference type="EMBL" id="GAK69159.1"/>
    </source>
</evidence>
<protein>
    <submittedName>
        <fullName evidence="2">Uncharacterized protein</fullName>
    </submittedName>
</protein>